<reference evidence="2" key="1">
    <citation type="journal article" date="2005" name="Insect Biochem. Mol. Biol.">
        <title>Comparative analysis of BAC and whole genome shotgun sequences from an Anopheles gambiae region related to Plasmodium encapsulation.</title>
        <authorList>
            <person name="Eiglmeier K."/>
            <person name="Wincker P."/>
            <person name="Cattolico L."/>
            <person name="Anthouard A."/>
            <person name="Holm I."/>
            <person name="Eckenberg R."/>
            <person name="Quesneville H."/>
            <person name="Jaillon O."/>
            <person name="Collins F.H."/>
            <person name="Weissenbach J."/>
            <person name="Brey P.T.and.Roth.C.W."/>
        </authorList>
    </citation>
    <scope>NUCLEOTIDE SEQUENCE</scope>
    <source>
        <strain evidence="2">PEST</strain>
    </source>
</reference>
<evidence type="ECO:0000256" key="1">
    <source>
        <dbReference type="SAM" id="SignalP"/>
    </source>
</evidence>
<keyword evidence="1" id="KW-0732">Signal</keyword>
<feature type="chain" id="PRO_5004239491" evidence="1">
    <location>
        <begin position="22"/>
        <end position="277"/>
    </location>
</feature>
<protein>
    <submittedName>
        <fullName evidence="2">Predicted protein</fullName>
    </submittedName>
</protein>
<dbReference type="HOGENOM" id="CLU_2028592_0_0_1"/>
<gene>
    <name evidence="2" type="primary">D2.3</name>
</gene>
<dbReference type="AlphaFoldDB" id="Q4JSA8"/>
<dbReference type="EMBL" id="CR954257">
    <property type="protein sequence ID" value="CAJ14154.1"/>
    <property type="molecule type" value="Genomic_DNA"/>
</dbReference>
<evidence type="ECO:0000313" key="2">
    <source>
        <dbReference type="EMBL" id="CAJ14154.1"/>
    </source>
</evidence>
<reference evidence="2" key="2">
    <citation type="submission" date="2005-04" db="EMBL/GenBank/DDBJ databases">
        <authorList>
            <person name="Genoscope"/>
        </authorList>
    </citation>
    <scope>NUCLEOTIDE SEQUENCE</scope>
    <source>
        <strain evidence="2">PEST</strain>
    </source>
</reference>
<sequence>MNRSVVFLYFALFAIVPFAAGLCNVGLGKRVFGDVLLETLSFKNSSTTEPKQLSLVISYQPNAHLGEQITYSKTQGSVECTLVIPQAKNKKGLFLTMTSQNNVTELSATLEIYGFRQGKAVRSVGTDTRDCTPKTPEYTLSNHHDSWGTFVYPQTQTFARNRPNVRYTFLLRQLNHGGDHAECGQVERKSQPFGPARWACKLGKLFGNFPQRPCKNRPEMLARERLFRNVPAAAGWQRQHAKQTEYQCRLTYVLEYVSAPKRRREMMTLIKLGVCVL</sequence>
<feature type="signal peptide" evidence="1">
    <location>
        <begin position="1"/>
        <end position="21"/>
    </location>
</feature>
<proteinExistence type="predicted"/>
<organism evidence="2">
    <name type="scientific">Anopheles gambiae</name>
    <name type="common">African malaria mosquito</name>
    <dbReference type="NCBI Taxonomy" id="7165"/>
    <lineage>
        <taxon>Eukaryota</taxon>
        <taxon>Metazoa</taxon>
        <taxon>Ecdysozoa</taxon>
        <taxon>Arthropoda</taxon>
        <taxon>Hexapoda</taxon>
        <taxon>Insecta</taxon>
        <taxon>Pterygota</taxon>
        <taxon>Neoptera</taxon>
        <taxon>Endopterygota</taxon>
        <taxon>Diptera</taxon>
        <taxon>Nematocera</taxon>
        <taxon>Culicoidea</taxon>
        <taxon>Culicidae</taxon>
        <taxon>Anophelinae</taxon>
        <taxon>Anopheles</taxon>
    </lineage>
</organism>
<dbReference type="VEuPathDB" id="VectorBase:AGAP001717"/>
<name>Q4JSA8_ANOGA</name>
<accession>Q4JSA8</accession>